<evidence type="ECO:0000313" key="1">
    <source>
        <dbReference type="EMBL" id="CAH0168104.1"/>
    </source>
</evidence>
<sequence length="101" mass="11831">MLVAIFEIKYARVSAKNQNPERQLINRPQYQGILLIIREGDLLFLNSLDRLGIDYDGIIRVWKYITRDLNADIVVLEKETLFDSRKSRGMGDTEKLLEDQF</sequence>
<organism evidence="1 2">
    <name type="scientific">Peribacillus simplex</name>
    <dbReference type="NCBI Taxonomy" id="1478"/>
    <lineage>
        <taxon>Bacteria</taxon>
        <taxon>Bacillati</taxon>
        <taxon>Bacillota</taxon>
        <taxon>Bacilli</taxon>
        <taxon>Bacillales</taxon>
        <taxon>Bacillaceae</taxon>
        <taxon>Peribacillus</taxon>
    </lineage>
</organism>
<dbReference type="AlphaFoldDB" id="A0A9W4KR74"/>
<accession>A0A9W4KR74</accession>
<dbReference type="Proteomes" id="UP000789326">
    <property type="component" value="Unassembled WGS sequence"/>
</dbReference>
<dbReference type="EMBL" id="CAKKMG010000009">
    <property type="protein sequence ID" value="CAH0168104.1"/>
    <property type="molecule type" value="Genomic_DNA"/>
</dbReference>
<dbReference type="Gene3D" id="3.40.50.1390">
    <property type="entry name" value="Resolvase, N-terminal catalytic domain"/>
    <property type="match status" value="1"/>
</dbReference>
<dbReference type="GO" id="GO:0000150">
    <property type="term" value="F:DNA strand exchange activity"/>
    <property type="evidence" value="ECO:0007669"/>
    <property type="project" value="InterPro"/>
</dbReference>
<dbReference type="SUPFAM" id="SSF53041">
    <property type="entry name" value="Resolvase-like"/>
    <property type="match status" value="1"/>
</dbReference>
<comment type="caution">
    <text evidence="1">The sequence shown here is derived from an EMBL/GenBank/DDBJ whole genome shotgun (WGS) entry which is preliminary data.</text>
</comment>
<evidence type="ECO:0008006" key="3">
    <source>
        <dbReference type="Google" id="ProtNLM"/>
    </source>
</evidence>
<dbReference type="GO" id="GO:0003677">
    <property type="term" value="F:DNA binding"/>
    <property type="evidence" value="ECO:0007669"/>
    <property type="project" value="InterPro"/>
</dbReference>
<proteinExistence type="predicted"/>
<gene>
    <name evidence="1" type="ORF">SRABI133_01110</name>
</gene>
<protein>
    <recommendedName>
        <fullName evidence="3">Resolvase/invertase-type recombinase catalytic domain-containing protein</fullName>
    </recommendedName>
</protein>
<dbReference type="InterPro" id="IPR036162">
    <property type="entry name" value="Resolvase-like_N_sf"/>
</dbReference>
<name>A0A9W4KR74_9BACI</name>
<evidence type="ECO:0000313" key="2">
    <source>
        <dbReference type="Proteomes" id="UP000789326"/>
    </source>
</evidence>
<reference evidence="1" key="1">
    <citation type="submission" date="2021-11" db="EMBL/GenBank/DDBJ databases">
        <authorList>
            <person name="Bulgarelli D."/>
        </authorList>
    </citation>
    <scope>NUCLEOTIDE SEQUENCE</scope>
    <source>
        <strain evidence="1">Bi133</strain>
    </source>
</reference>